<keyword evidence="3" id="KW-0862">Zinc</keyword>
<dbReference type="OrthoDB" id="2623028at2759"/>
<keyword evidence="1" id="KW-0479">Metal-binding</keyword>
<dbReference type="AlphaFoldDB" id="A0A8H5CTV0"/>
<feature type="domain" description="RING-type" evidence="5">
    <location>
        <begin position="165"/>
        <end position="229"/>
    </location>
</feature>
<dbReference type="InterPro" id="IPR027370">
    <property type="entry name" value="Znf-RING_euk"/>
</dbReference>
<comment type="caution">
    <text evidence="6">The sequence shown here is derived from an EMBL/GenBank/DDBJ whole genome shotgun (WGS) entry which is preliminary data.</text>
</comment>
<evidence type="ECO:0000256" key="3">
    <source>
        <dbReference type="ARBA" id="ARBA00022833"/>
    </source>
</evidence>
<dbReference type="SUPFAM" id="SSF57850">
    <property type="entry name" value="RING/U-box"/>
    <property type="match status" value="1"/>
</dbReference>
<accession>A0A8H5CTV0</accession>
<evidence type="ECO:0000313" key="6">
    <source>
        <dbReference type="EMBL" id="KAF5346981.1"/>
    </source>
</evidence>
<evidence type="ECO:0000313" key="7">
    <source>
        <dbReference type="Proteomes" id="UP000559256"/>
    </source>
</evidence>
<name>A0A8H5CTV0_9AGAR</name>
<keyword evidence="2 4" id="KW-0863">Zinc-finger</keyword>
<evidence type="ECO:0000259" key="5">
    <source>
        <dbReference type="PROSITE" id="PS50089"/>
    </source>
</evidence>
<evidence type="ECO:0000256" key="2">
    <source>
        <dbReference type="ARBA" id="ARBA00022771"/>
    </source>
</evidence>
<organism evidence="6 7">
    <name type="scientific">Tetrapyrgos nigripes</name>
    <dbReference type="NCBI Taxonomy" id="182062"/>
    <lineage>
        <taxon>Eukaryota</taxon>
        <taxon>Fungi</taxon>
        <taxon>Dikarya</taxon>
        <taxon>Basidiomycota</taxon>
        <taxon>Agaricomycotina</taxon>
        <taxon>Agaricomycetes</taxon>
        <taxon>Agaricomycetidae</taxon>
        <taxon>Agaricales</taxon>
        <taxon>Marasmiineae</taxon>
        <taxon>Marasmiaceae</taxon>
        <taxon>Tetrapyrgos</taxon>
    </lineage>
</organism>
<keyword evidence="7" id="KW-1185">Reference proteome</keyword>
<dbReference type="EMBL" id="JAACJM010000098">
    <property type="protein sequence ID" value="KAF5346981.1"/>
    <property type="molecule type" value="Genomic_DNA"/>
</dbReference>
<sequence length="530" mass="59916">MDQNTSTIAELRAEQVDQILDNVSRPSYYRLASLDASDADSLSSSPLPHQLQWAVESVKELVNKLEPEQLVVVLPRIRKLIDLGRANQTNVLGPGLREFDEFGQLLSRLVTAKERRSKIPLVRYLPWISDLAPSEFNGPAPPEWLAMFVHSDVPSVCIEDHNACCNICLEDFVEPALAAEFQVDGGDYGTQASPKPLRQLKCGHVLHEECLPMFRSHDYNSTFECPACRTKVWTPLKAEFSLRSPKIPRDAARNNVCLDQLQTYTDYWKSLPPWQKMHENLLNWVTKFSISELDKAVKSTTRGHPVNEYALSIWSSQTYNRYIYSRMTDSPEGLVDCRTIGSTTAQYISALVSKGEHEDASRQLRMFWDNWGLQDAPRLLTVSAKHGRPDESHWVVHRFSLPDGALTTYHFHSELHACPDCRPVSWWPAIRLAWPDAAICANPSMPTLIHLHQPMELGVDDSVAATGIRNNILMGLPAEHSVDLKCLRDLIGTEVKSLRERYISWASYLSTFFGDLHGRCERVEGDGLGL</sequence>
<protein>
    <recommendedName>
        <fullName evidence="5">RING-type domain-containing protein</fullName>
    </recommendedName>
</protein>
<dbReference type="GO" id="GO:0008270">
    <property type="term" value="F:zinc ion binding"/>
    <property type="evidence" value="ECO:0007669"/>
    <property type="project" value="UniProtKB-KW"/>
</dbReference>
<dbReference type="InterPro" id="IPR013083">
    <property type="entry name" value="Znf_RING/FYVE/PHD"/>
</dbReference>
<gene>
    <name evidence="6" type="ORF">D9758_010102</name>
</gene>
<dbReference type="Gene3D" id="3.30.40.10">
    <property type="entry name" value="Zinc/RING finger domain, C3HC4 (zinc finger)"/>
    <property type="match status" value="1"/>
</dbReference>
<dbReference type="Proteomes" id="UP000559256">
    <property type="component" value="Unassembled WGS sequence"/>
</dbReference>
<dbReference type="Pfam" id="PF13445">
    <property type="entry name" value="zf-RING_UBOX"/>
    <property type="match status" value="1"/>
</dbReference>
<reference evidence="6 7" key="1">
    <citation type="journal article" date="2020" name="ISME J.">
        <title>Uncovering the hidden diversity of litter-decomposition mechanisms in mushroom-forming fungi.</title>
        <authorList>
            <person name="Floudas D."/>
            <person name="Bentzer J."/>
            <person name="Ahren D."/>
            <person name="Johansson T."/>
            <person name="Persson P."/>
            <person name="Tunlid A."/>
        </authorList>
    </citation>
    <scope>NUCLEOTIDE SEQUENCE [LARGE SCALE GENOMIC DNA]</scope>
    <source>
        <strain evidence="6 7">CBS 291.85</strain>
    </source>
</reference>
<evidence type="ECO:0000256" key="1">
    <source>
        <dbReference type="ARBA" id="ARBA00022723"/>
    </source>
</evidence>
<dbReference type="InterPro" id="IPR001841">
    <property type="entry name" value="Znf_RING"/>
</dbReference>
<proteinExistence type="predicted"/>
<dbReference type="SMART" id="SM00184">
    <property type="entry name" value="RING"/>
    <property type="match status" value="1"/>
</dbReference>
<dbReference type="PROSITE" id="PS50089">
    <property type="entry name" value="ZF_RING_2"/>
    <property type="match status" value="1"/>
</dbReference>
<evidence type="ECO:0000256" key="4">
    <source>
        <dbReference type="PROSITE-ProRule" id="PRU00175"/>
    </source>
</evidence>